<reference evidence="1 2" key="1">
    <citation type="submission" date="2015-09" db="EMBL/GenBank/DDBJ databases">
        <title>Draft genome of the parasitic nematode Teladorsagia circumcincta isolate WARC Sus (inbred).</title>
        <authorList>
            <person name="Mitreva M."/>
        </authorList>
    </citation>
    <scope>NUCLEOTIDE SEQUENCE [LARGE SCALE GENOMIC DNA]</scope>
    <source>
        <strain evidence="1 2">S</strain>
    </source>
</reference>
<gene>
    <name evidence="1" type="ORF">TELCIR_21315</name>
</gene>
<feature type="non-terminal residue" evidence="1">
    <location>
        <position position="65"/>
    </location>
</feature>
<dbReference type="EMBL" id="KZ371346">
    <property type="protein sequence ID" value="PIO57278.1"/>
    <property type="molecule type" value="Genomic_DNA"/>
</dbReference>
<organism evidence="1 2">
    <name type="scientific">Teladorsagia circumcincta</name>
    <name type="common">Brown stomach worm</name>
    <name type="synonym">Ostertagia circumcincta</name>
    <dbReference type="NCBI Taxonomy" id="45464"/>
    <lineage>
        <taxon>Eukaryota</taxon>
        <taxon>Metazoa</taxon>
        <taxon>Ecdysozoa</taxon>
        <taxon>Nematoda</taxon>
        <taxon>Chromadorea</taxon>
        <taxon>Rhabditida</taxon>
        <taxon>Rhabditina</taxon>
        <taxon>Rhabditomorpha</taxon>
        <taxon>Strongyloidea</taxon>
        <taxon>Trichostrongylidae</taxon>
        <taxon>Teladorsagia</taxon>
    </lineage>
</organism>
<name>A0A2G9TH87_TELCI</name>
<dbReference type="OrthoDB" id="270392at2759"/>
<proteinExistence type="predicted"/>
<keyword evidence="2" id="KW-1185">Reference proteome</keyword>
<accession>A0A2G9TH87</accession>
<dbReference type="Proteomes" id="UP000230423">
    <property type="component" value="Unassembled WGS sequence"/>
</dbReference>
<evidence type="ECO:0000313" key="2">
    <source>
        <dbReference type="Proteomes" id="UP000230423"/>
    </source>
</evidence>
<evidence type="ECO:0000313" key="1">
    <source>
        <dbReference type="EMBL" id="PIO57278.1"/>
    </source>
</evidence>
<protein>
    <submittedName>
        <fullName evidence="1">Uncharacterized protein</fullName>
    </submittedName>
</protein>
<dbReference type="AlphaFoldDB" id="A0A2G9TH87"/>
<sequence>MIIRPPSDIKRNMLITLQIMKQSLQKVIVKGLPDVKRCVLHADEKTGDKYSIIVEGNDFRRVLSQ</sequence>